<dbReference type="Pfam" id="PF19150">
    <property type="entry name" value="DUF5832"/>
    <property type="match status" value="1"/>
</dbReference>
<reference evidence="2" key="1">
    <citation type="journal article" date="2020" name="Nature">
        <title>Giant virus diversity and host interactions through global metagenomics.</title>
        <authorList>
            <person name="Schulz F."/>
            <person name="Roux S."/>
            <person name="Paez-Espino D."/>
            <person name="Jungbluth S."/>
            <person name="Walsh D.A."/>
            <person name="Denef V.J."/>
            <person name="McMahon K.D."/>
            <person name="Konstantinidis K.T."/>
            <person name="Eloe-Fadrosh E.A."/>
            <person name="Kyrpides N.C."/>
            <person name="Woyke T."/>
        </authorList>
    </citation>
    <scope>NUCLEOTIDE SEQUENCE</scope>
    <source>
        <strain evidence="2">GVMAG-M-3300025727-45</strain>
    </source>
</reference>
<evidence type="ECO:0000313" key="2">
    <source>
        <dbReference type="EMBL" id="QHT99661.1"/>
    </source>
</evidence>
<dbReference type="InterPro" id="IPR043872">
    <property type="entry name" value="DUF5832"/>
</dbReference>
<evidence type="ECO:0000256" key="1">
    <source>
        <dbReference type="SAM" id="MobiDB-lite"/>
    </source>
</evidence>
<feature type="compositionally biased region" description="Polar residues" evidence="1">
    <location>
        <begin position="238"/>
        <end position="250"/>
    </location>
</feature>
<feature type="region of interest" description="Disordered" evidence="1">
    <location>
        <begin position="236"/>
        <end position="290"/>
    </location>
</feature>
<proteinExistence type="predicted"/>
<name>A0A6C0J1Y3_9ZZZZ</name>
<organism evidence="2">
    <name type="scientific">viral metagenome</name>
    <dbReference type="NCBI Taxonomy" id="1070528"/>
    <lineage>
        <taxon>unclassified sequences</taxon>
        <taxon>metagenomes</taxon>
        <taxon>organismal metagenomes</taxon>
    </lineage>
</organism>
<dbReference type="EMBL" id="MN740312">
    <property type="protein sequence ID" value="QHT99661.1"/>
    <property type="molecule type" value="Genomic_DNA"/>
</dbReference>
<accession>A0A6C0J1Y3</accession>
<protein>
    <submittedName>
        <fullName evidence="2">Uncharacterized protein</fullName>
    </submittedName>
</protein>
<feature type="compositionally biased region" description="Basic and acidic residues" evidence="1">
    <location>
        <begin position="258"/>
        <end position="290"/>
    </location>
</feature>
<dbReference type="AlphaFoldDB" id="A0A6C0J1Y3"/>
<sequence length="290" mass="34421">MSHSQQKYESLVDDPRILNQEWCCVSFVSPENLIQQRELYYMNNFMYEEINNYIGSSAEHMAKEASNLVNNIFENIIDSYGSSLSDQDKEMVEKIKLIASNNKVNESEFVSKCARKFYLNYKDINDKYIVYCDNNYQKLLEKYQKNFNDEQCSIRGFKVRGSYKTYEEATERCQELIKYERGVGIAIAPVGTWVPWDPSPDAIQDSEYMLPELNKLMTKYNEQNRNRDIMFEERKQELQSSNTVNKTSNPTRERLKKKLMEKEAKRLKNDIEKQQRLVELEDQEHRENCS</sequence>